<proteinExistence type="predicted"/>
<evidence type="ECO:0000256" key="1">
    <source>
        <dbReference type="ARBA" id="ARBA00004141"/>
    </source>
</evidence>
<comment type="caution">
    <text evidence="6">The sequence shown here is derived from an EMBL/GenBank/DDBJ whole genome shotgun (WGS) entry which is preliminary data.</text>
</comment>
<comment type="subcellular location">
    <subcellularLocation>
        <location evidence="1">Membrane</location>
        <topology evidence="1">Multi-pass membrane protein</topology>
    </subcellularLocation>
</comment>
<dbReference type="EMBL" id="NVPQ01000214">
    <property type="protein sequence ID" value="PDY32834.1"/>
    <property type="molecule type" value="Genomic_DNA"/>
</dbReference>
<keyword evidence="2" id="KW-0812">Transmembrane</keyword>
<sequence length="406" mass="44507">MVIINQIIGGEKKMFKNKLLYVSPVIALLVVFIFSLTLFPTVQPQPKNLPIAIVNEDQGVEIPNQPKMNMGQTIVDNMKKTSKSEEEPAVKWVEVKNKEAVQKGLNNQEYYAALVIPKDFSTKQASLRTPQPSSPEIEIFINQGMNTAASTMAGQMLNAIVDNMNNTVRTQLLEGLKAKGATLTTDQAAKLVTPITKKVTNVNEIGKNSANGNSPMSLFQPLWIASLASAAIIFIAISKMPIRTRKENFVLKLKQIVTGAIATLVIGFGLTWIADGMVGLNISNSTDTALFLSITSFSFFLMISAVLSLVGLKGIGVFALLLFFGAPLLSLAPEMLSPFYQDWVYSWLPMKFMIEGLREIFFFGKGLSWTTPVTVLVWIGAVSIVIILATAFKRSAIKEHKTELNA</sequence>
<dbReference type="PANTHER" id="PTHR43077:SF5">
    <property type="entry name" value="PHAGE INFECTION PROTEIN"/>
    <property type="match status" value="1"/>
</dbReference>
<dbReference type="GO" id="GO:0016020">
    <property type="term" value="C:membrane"/>
    <property type="evidence" value="ECO:0007669"/>
    <property type="project" value="UniProtKB-SubCell"/>
</dbReference>
<dbReference type="Pfam" id="PF12051">
    <property type="entry name" value="DUF3533"/>
    <property type="match status" value="1"/>
</dbReference>
<dbReference type="InterPro" id="IPR022703">
    <property type="entry name" value="DUF3533"/>
</dbReference>
<keyword evidence="3" id="KW-1133">Transmembrane helix</keyword>
<evidence type="ECO:0000256" key="3">
    <source>
        <dbReference type="ARBA" id="ARBA00022989"/>
    </source>
</evidence>
<reference evidence="6 7" key="1">
    <citation type="submission" date="2017-09" db="EMBL/GenBank/DDBJ databases">
        <title>Large-scale bioinformatics analysis of Bacillus genomes uncovers conserved roles of natural products in bacterial physiology.</title>
        <authorList>
            <consortium name="Agbiome Team Llc"/>
            <person name="Bleich R.M."/>
            <person name="Grubbs K.J."/>
            <person name="Santa Maria K.C."/>
            <person name="Allen S.E."/>
            <person name="Farag S."/>
            <person name="Shank E.A."/>
            <person name="Bowers A."/>
        </authorList>
    </citation>
    <scope>NUCLEOTIDE SEQUENCE [LARGE SCALE GENOMIC DNA]</scope>
    <source>
        <strain evidence="6 7">AFS098222</strain>
    </source>
</reference>
<feature type="domain" description="DUF3533" evidence="5">
    <location>
        <begin position="28"/>
        <end position="364"/>
    </location>
</feature>
<evidence type="ECO:0000313" key="6">
    <source>
        <dbReference type="EMBL" id="PDY32834.1"/>
    </source>
</evidence>
<evidence type="ECO:0000313" key="7">
    <source>
        <dbReference type="Proteomes" id="UP000220111"/>
    </source>
</evidence>
<dbReference type="Proteomes" id="UP000220111">
    <property type="component" value="Unassembled WGS sequence"/>
</dbReference>
<accession>A0A2A7BI10</accession>
<dbReference type="RefSeq" id="WP_097816421.1">
    <property type="nucleotide sequence ID" value="NZ_FMJO01000041.1"/>
</dbReference>
<organism evidence="6 7">
    <name type="scientific">Bacillus wiedmannii</name>
    <dbReference type="NCBI Taxonomy" id="1890302"/>
    <lineage>
        <taxon>Bacteria</taxon>
        <taxon>Bacillati</taxon>
        <taxon>Bacillota</taxon>
        <taxon>Bacilli</taxon>
        <taxon>Bacillales</taxon>
        <taxon>Bacillaceae</taxon>
        <taxon>Bacillus</taxon>
        <taxon>Bacillus cereus group</taxon>
    </lineage>
</organism>
<name>A0A2A7BI10_9BACI</name>
<protein>
    <submittedName>
        <fullName evidence="6">Phage infection protein</fullName>
    </submittedName>
</protein>
<dbReference type="PANTHER" id="PTHR43077">
    <property type="entry name" value="TRANSPORT PERMEASE YVFS-RELATED"/>
    <property type="match status" value="1"/>
</dbReference>
<dbReference type="Gene3D" id="3.40.1710.10">
    <property type="entry name" value="abc type-2 transporter like domain"/>
    <property type="match status" value="1"/>
</dbReference>
<evidence type="ECO:0000256" key="4">
    <source>
        <dbReference type="ARBA" id="ARBA00023136"/>
    </source>
</evidence>
<keyword evidence="4" id="KW-0472">Membrane</keyword>
<gene>
    <name evidence="6" type="ORF">COO17_30540</name>
</gene>
<dbReference type="AlphaFoldDB" id="A0A2A7BI10"/>
<evidence type="ECO:0000256" key="2">
    <source>
        <dbReference type="ARBA" id="ARBA00022692"/>
    </source>
</evidence>
<dbReference type="InterPro" id="IPR051328">
    <property type="entry name" value="T7SS_ABC-Transporter"/>
</dbReference>
<evidence type="ECO:0000259" key="5">
    <source>
        <dbReference type="Pfam" id="PF12051"/>
    </source>
</evidence>